<name>A0ABW4LLY0_9BACI</name>
<reference evidence="3" key="1">
    <citation type="journal article" date="2019" name="Int. J. Syst. Evol. Microbiol.">
        <title>The Global Catalogue of Microorganisms (GCM) 10K type strain sequencing project: providing services to taxonomists for standard genome sequencing and annotation.</title>
        <authorList>
            <consortium name="The Broad Institute Genomics Platform"/>
            <consortium name="The Broad Institute Genome Sequencing Center for Infectious Disease"/>
            <person name="Wu L."/>
            <person name="Ma J."/>
        </authorList>
    </citation>
    <scope>NUCLEOTIDE SEQUENCE [LARGE SCALE GENOMIC DNA]</scope>
    <source>
        <strain evidence="3">CCUG 49339</strain>
    </source>
</reference>
<feature type="transmembrane region" description="Helical" evidence="1">
    <location>
        <begin position="81"/>
        <end position="100"/>
    </location>
</feature>
<evidence type="ECO:0000313" key="2">
    <source>
        <dbReference type="EMBL" id="MFD1736184.1"/>
    </source>
</evidence>
<accession>A0ABW4LLY0</accession>
<keyword evidence="1" id="KW-0472">Membrane</keyword>
<gene>
    <name evidence="2" type="ORF">ACFSCX_06355</name>
</gene>
<proteinExistence type="predicted"/>
<keyword evidence="1" id="KW-1133">Transmembrane helix</keyword>
<evidence type="ECO:0000313" key="3">
    <source>
        <dbReference type="Proteomes" id="UP001597214"/>
    </source>
</evidence>
<dbReference type="InterPro" id="IPR025940">
    <property type="entry name" value="SpoIISA_toxin"/>
</dbReference>
<keyword evidence="1" id="KW-0812">Transmembrane</keyword>
<keyword evidence="3" id="KW-1185">Reference proteome</keyword>
<protein>
    <submittedName>
        <fullName evidence="2">Type II toxin-antitoxin system SpoIISA family toxin</fullName>
    </submittedName>
</protein>
<dbReference type="EMBL" id="JBHUEM010000005">
    <property type="protein sequence ID" value="MFD1736184.1"/>
    <property type="molecule type" value="Genomic_DNA"/>
</dbReference>
<feature type="transmembrane region" description="Helical" evidence="1">
    <location>
        <begin position="106"/>
        <end position="126"/>
    </location>
</feature>
<organism evidence="2 3">
    <name type="scientific">Bacillus salitolerans</name>
    <dbReference type="NCBI Taxonomy" id="1437434"/>
    <lineage>
        <taxon>Bacteria</taxon>
        <taxon>Bacillati</taxon>
        <taxon>Bacillota</taxon>
        <taxon>Bacilli</taxon>
        <taxon>Bacillales</taxon>
        <taxon>Bacillaceae</taxon>
        <taxon>Bacillus</taxon>
    </lineage>
</organism>
<dbReference type="Proteomes" id="UP001597214">
    <property type="component" value="Unassembled WGS sequence"/>
</dbReference>
<dbReference type="Pfam" id="PF14171">
    <property type="entry name" value="SpoIISA_toxin"/>
    <property type="match status" value="1"/>
</dbReference>
<comment type="caution">
    <text evidence="2">The sequence shown here is derived from an EMBL/GenBank/DDBJ whole genome shotgun (WGS) entry which is preliminary data.</text>
</comment>
<feature type="transmembrane region" description="Helical" evidence="1">
    <location>
        <begin position="49"/>
        <end position="69"/>
    </location>
</feature>
<dbReference type="RefSeq" id="WP_377927331.1">
    <property type="nucleotide sequence ID" value="NZ_JBHUEM010000005.1"/>
</dbReference>
<evidence type="ECO:0000256" key="1">
    <source>
        <dbReference type="SAM" id="Phobius"/>
    </source>
</evidence>
<feature type="transmembrane region" description="Helical" evidence="1">
    <location>
        <begin position="20"/>
        <end position="37"/>
    </location>
</feature>
<sequence>MKTKEQEKAERRKKNIRHGIAVIGFILSILFVRTGWGTSTLSFIQDNKYLMLLLITTLIVYLSWTEPVFFREYKQNLRRSWYFFFFVGMIILINETGFDTANWQRYLYLAGMFIFVDLALFLTPLIKKFGGAEVENVQDIDNVNTAIRKQIKLEYGKAEVFKDLLSRLPRERFLRKDWDNVSDYCIDLEESLSHYGEACMLEILVFPESEVKTPTQFKTVLGVDVDEEMEKKIVNGDIVQVNNQLILIPFTQELYPVIIAVTSPRQPITNIDVSNIISLSVINSWRKKI</sequence>